<sequence>MANWPCQSQGLWYECIECGTQDVNARLIVIILITKRRALRTRLLIFTFNEKNIYKIIIHLIEMNFNKNTNRLFLYSFSDLINLNSG</sequence>
<name>A0A0B6XAP6_XENBV</name>
<dbReference type="EMBL" id="FO818637">
    <property type="protein sequence ID" value="CDM89349.1"/>
    <property type="molecule type" value="Genomic_DNA"/>
</dbReference>
<evidence type="ECO:0000313" key="2">
    <source>
        <dbReference type="Proteomes" id="UP000032930"/>
    </source>
</evidence>
<accession>A0A0B6XAP6</accession>
<proteinExistence type="predicted"/>
<dbReference type="Proteomes" id="UP000032930">
    <property type="component" value="Chromosome"/>
</dbReference>
<reference evidence="1 2" key="1">
    <citation type="submission" date="2014-02" db="EMBL/GenBank/DDBJ databases">
        <authorList>
            <person name="Genoscope - CEA"/>
        </authorList>
    </citation>
    <scope>NUCLEOTIDE SEQUENCE [LARGE SCALE GENOMIC DNA]</scope>
    <source>
        <strain evidence="1 2">CS03</strain>
    </source>
</reference>
<gene>
    <name evidence="1" type="ORF">XBW1_1992</name>
</gene>
<dbReference type="AlphaFoldDB" id="A0A0B6XAP6"/>
<organism evidence="1 2">
    <name type="scientific">Xenorhabdus bovienii</name>
    <name type="common">Xenorhabdus nematophila subsp. bovienii</name>
    <dbReference type="NCBI Taxonomy" id="40576"/>
    <lineage>
        <taxon>Bacteria</taxon>
        <taxon>Pseudomonadati</taxon>
        <taxon>Pseudomonadota</taxon>
        <taxon>Gammaproteobacteria</taxon>
        <taxon>Enterobacterales</taxon>
        <taxon>Morganellaceae</taxon>
        <taxon>Xenorhabdus</taxon>
    </lineage>
</organism>
<dbReference type="KEGG" id="xbv:XBW1_1992"/>
<protein>
    <submittedName>
        <fullName evidence="1">Uncharacterized protein</fullName>
    </submittedName>
</protein>
<evidence type="ECO:0000313" key="1">
    <source>
        <dbReference type="EMBL" id="CDM89349.1"/>
    </source>
</evidence>